<feature type="compositionally biased region" description="Polar residues" evidence="7">
    <location>
        <begin position="357"/>
        <end position="378"/>
    </location>
</feature>
<evidence type="ECO:0000259" key="8">
    <source>
        <dbReference type="PROSITE" id="PS50878"/>
    </source>
</evidence>
<name>A0AA88KU41_ARTSF</name>
<organism evidence="10 11">
    <name type="scientific">Artemia franciscana</name>
    <name type="common">Brine shrimp</name>
    <name type="synonym">Artemia sanfranciscana</name>
    <dbReference type="NCBI Taxonomy" id="6661"/>
    <lineage>
        <taxon>Eukaryota</taxon>
        <taxon>Metazoa</taxon>
        <taxon>Ecdysozoa</taxon>
        <taxon>Arthropoda</taxon>
        <taxon>Crustacea</taxon>
        <taxon>Branchiopoda</taxon>
        <taxon>Anostraca</taxon>
        <taxon>Artemiidae</taxon>
        <taxon>Artemia</taxon>
    </lineage>
</organism>
<dbReference type="PROSITE" id="PS50994">
    <property type="entry name" value="INTEGRASE"/>
    <property type="match status" value="1"/>
</dbReference>
<feature type="compositionally biased region" description="Basic and acidic residues" evidence="7">
    <location>
        <begin position="1878"/>
        <end position="1889"/>
    </location>
</feature>
<accession>A0AA88KU41</accession>
<dbReference type="Gene3D" id="3.30.70.270">
    <property type="match status" value="2"/>
</dbReference>
<sequence>MSTGNSSNPTNIPDNSQLAYQQVPSQITHQMVVDPFSHIQTLTKLSEVKTWIRQLKSMKATLKWDEDYTLVMASNTCRGIFQRYVDEIIESGNTFTLDDLCEKLLRNVGARKTPRQCLQAIVEMKQKPEEAVFEFYMRLKTGKIDYCKAEGLDNSKSIDAFALVDSIVLQAFETGLRSELQEAVRLRQDDYDNLDEALEIAQTIESVKSSLRSNSQMDQFEYLTAGVAEININRTRTPHGQAGRAARGNNFSNQYNSYQQGPRQMTRHSNTRNTFFQSRNYQGPRGLHSQGPGRHYERDPRDSYNYSRPRSHFDQRGCSTPHFRGRLNSGLNYEENRYFVRSDPNRNGNYHGAFNSHRGSQFSGGRSDLALNSPSRNNYEGRFEGQRGRNSNRSQQQIGRGRGQMRGQNSYRGIPAPERRNARFQENHREAGFMAENYDDPSLPFNRFEDTTNYNEDQSSPLDGSLNLNASYIARDQKRKLESQGFPFLHKVKVNSLDIFCFVDTGCSRLLIGYDLFRKILPAQNLIFTGSRVKSLSGDFLDVAGETEVLITIPGFRPVHWLALVIRGLSFDVMLGYDLLRHLNCYLEMATHTILPNDPSISFPDEMDFAFFSSENLARGCITLAKKTSIPPRSMVLLDCRARPMGQELPAGAAILFTPAKEESSLHPYALEYSGNRFLIPYFNNSGDVREISRREVLGCFQEIDDNSLNQAFPLEEFWKEGDLILATYTNSENTSKIEEQIDKVKLDHLDQKRKEKLRRLLEMYGRMFAQSTYDVGQNNIMEAEIDINPDVPIHKVKQFNLPLLQQKALESHVQAMLKAGIIKPGRSPYQSPVFIIAKPVNGVIPERSQLDVTNSRFLIDVRNVNQAIRRSAWPLTRADDIFSTLGLSGARFISIIDVSHGFYNVNLHEKSKKYFSFSSPVTGQQMIFQRLPQGASPSPQIFQEFMSILFEGMQSFVRFYIDDLVIFSQSKDEHLTHLEKVFQRLTEQNIRIKSTKCQFFTKKVSLLGFIITPEGVKPQESKIREIVQLKPPRNIKELRSFLGLTVFYRRFFLNYAKLTSCFTRLLHKDTKWEWEEEQQSCFNLLKEEISKSVFLKFPYHDGRPYYIITDSSKDVSASALLQKDDDNRWRLISTHSRVHSLAMSRSCNFTRELFAIVDGLKRFSYEIFGRETYILTDCKAITYMQKSRDVDSKLYRISVMLSDKNIKWLYIKGKLNPVDVLSRPPDDTLLQTRLFSLAEEEAEFMAATVQTEPTSMNSTSPKGSLDFLGLEGQQIRKYQMNDVELAPIISLMLQHGTNDYAKFEFSSTNGDALQRQEDRDAGLRFNEDRNGKNSHITVSPQDLDSLGEAASLQDQPDYIDTPERNEKLNNMKGNECIFIDPQINPRKLEKLLEKWNIVPWLQKEVDRLILWERILYRMPPPEEGRKSNAQSLQLMIPRCLISGVLQLSHSHVLMAAHHNAERSLVKLRNFCYFDKMSTHMKNEAQNCHICIRRNITPKVVPELQKNVSAEISFEKWCLDTLGPLPLSGDNKYVVVCVDVRTSLVVLEPVPDVTSETICKFLLRRVISYFGMFRFLLTDCHAAFRSSLFKRLMSFLKVKKLFTSFRAPSTNGAAENKVKLCKRLICKYIDVTSGSWSEFIYLCQFILNSSISHPRGFSPYALAFAHEPINLLDVQISRPRLQVYQDDEDYAVQLLKEIFTTYHISSKVLLQERGRQAEQFNKGYTKVPLLSFGSIVYIKDDTMKPGTPKGSLQEPYKRRMANIRLLKVVDESQVFLSKHPIFSKGMEKAFPSQTEPSSSSNGSTTNPTMRKFALRSGNIFSRKPEDTRQQQNNLNNTDKNIQMAQDSIDTRPPAQNQNWEIPSQSECSPQSNSSLFHSMREDKGEKSDESVDGPDEPTICQEKGLPIVEMDDTGTTSTPNRPKRGTYKPAGFYKLSPVSIRGRRF</sequence>
<keyword evidence="5" id="KW-0255">Endonuclease</keyword>
<feature type="domain" description="Integrase catalytic" evidence="9">
    <location>
        <begin position="1498"/>
        <end position="1667"/>
    </location>
</feature>
<dbReference type="GO" id="GO:0003964">
    <property type="term" value="F:RNA-directed DNA polymerase activity"/>
    <property type="evidence" value="ECO:0007669"/>
    <property type="project" value="UniProtKB-EC"/>
</dbReference>
<evidence type="ECO:0000256" key="1">
    <source>
        <dbReference type="ARBA" id="ARBA00012493"/>
    </source>
</evidence>
<protein>
    <recommendedName>
        <fullName evidence="1">RNA-directed DNA polymerase</fullName>
        <ecNumber evidence="1">2.7.7.49</ecNumber>
    </recommendedName>
</protein>
<evidence type="ECO:0000313" key="11">
    <source>
        <dbReference type="Proteomes" id="UP001187531"/>
    </source>
</evidence>
<gene>
    <name evidence="10" type="ORF">QYM36_018987</name>
</gene>
<proteinExistence type="predicted"/>
<feature type="compositionally biased region" description="Low complexity" evidence="7">
    <location>
        <begin position="249"/>
        <end position="260"/>
    </location>
</feature>
<evidence type="ECO:0000259" key="9">
    <source>
        <dbReference type="PROSITE" id="PS50994"/>
    </source>
</evidence>
<dbReference type="Pfam" id="PF17919">
    <property type="entry name" value="RT_RNaseH_2"/>
    <property type="match status" value="1"/>
</dbReference>
<dbReference type="EC" id="2.7.7.49" evidence="1"/>
<dbReference type="SUPFAM" id="SSF50630">
    <property type="entry name" value="Acid proteases"/>
    <property type="match status" value="1"/>
</dbReference>
<dbReference type="PANTHER" id="PTHR37984:SF5">
    <property type="entry name" value="PROTEIN NYNRIN-LIKE"/>
    <property type="match status" value="1"/>
</dbReference>
<dbReference type="Gene3D" id="2.40.70.10">
    <property type="entry name" value="Acid Proteases"/>
    <property type="match status" value="1"/>
</dbReference>
<feature type="compositionally biased region" description="Low complexity" evidence="7">
    <location>
        <begin position="388"/>
        <end position="399"/>
    </location>
</feature>
<dbReference type="SUPFAM" id="SSF56672">
    <property type="entry name" value="DNA/RNA polymerases"/>
    <property type="match status" value="1"/>
</dbReference>
<evidence type="ECO:0000256" key="3">
    <source>
        <dbReference type="ARBA" id="ARBA00022695"/>
    </source>
</evidence>
<dbReference type="Gene3D" id="3.10.10.10">
    <property type="entry name" value="HIV Type 1 Reverse Transcriptase, subunit A, domain 1"/>
    <property type="match status" value="1"/>
</dbReference>
<dbReference type="InterPro" id="IPR050951">
    <property type="entry name" value="Retrovirus_Pol_polyprotein"/>
</dbReference>
<dbReference type="InterPro" id="IPR043502">
    <property type="entry name" value="DNA/RNA_pol_sf"/>
</dbReference>
<keyword evidence="11" id="KW-1185">Reference proteome</keyword>
<dbReference type="InterPro" id="IPR021109">
    <property type="entry name" value="Peptidase_aspartic_dom_sf"/>
</dbReference>
<keyword evidence="4" id="KW-0540">Nuclease</keyword>
<evidence type="ECO:0000256" key="4">
    <source>
        <dbReference type="ARBA" id="ARBA00022722"/>
    </source>
</evidence>
<reference evidence="10" key="1">
    <citation type="submission" date="2023-07" db="EMBL/GenBank/DDBJ databases">
        <title>Chromosome-level genome assembly of Artemia franciscana.</title>
        <authorList>
            <person name="Jo E."/>
        </authorList>
    </citation>
    <scope>NUCLEOTIDE SEQUENCE</scope>
    <source>
        <tissue evidence="10">Whole body</tissue>
    </source>
</reference>
<dbReference type="CDD" id="cd09274">
    <property type="entry name" value="RNase_HI_RT_Ty3"/>
    <property type="match status" value="1"/>
</dbReference>
<evidence type="ECO:0000313" key="10">
    <source>
        <dbReference type="EMBL" id="KAK2702404.1"/>
    </source>
</evidence>
<dbReference type="Proteomes" id="UP001187531">
    <property type="component" value="Unassembled WGS sequence"/>
</dbReference>
<dbReference type="InterPro" id="IPR012337">
    <property type="entry name" value="RNaseH-like_sf"/>
</dbReference>
<feature type="region of interest" description="Disordered" evidence="7">
    <location>
        <begin position="349"/>
        <end position="420"/>
    </location>
</feature>
<feature type="domain" description="Reverse transcriptase" evidence="8">
    <location>
        <begin position="818"/>
        <end position="1012"/>
    </location>
</feature>
<feature type="compositionally biased region" description="Low complexity" evidence="7">
    <location>
        <begin position="1791"/>
        <end position="1808"/>
    </location>
</feature>
<dbReference type="FunFam" id="3.30.70.270:FF:000020">
    <property type="entry name" value="Transposon Tf2-6 polyprotein-like Protein"/>
    <property type="match status" value="1"/>
</dbReference>
<keyword evidence="2" id="KW-0808">Transferase</keyword>
<dbReference type="InterPro" id="IPR036397">
    <property type="entry name" value="RNaseH_sf"/>
</dbReference>
<dbReference type="PROSITE" id="PS50878">
    <property type="entry name" value="RT_POL"/>
    <property type="match status" value="1"/>
</dbReference>
<feature type="compositionally biased region" description="Polar residues" evidence="7">
    <location>
        <begin position="1849"/>
        <end position="1861"/>
    </location>
</feature>
<keyword evidence="5" id="KW-0378">Hydrolase</keyword>
<dbReference type="GO" id="GO:0004519">
    <property type="term" value="F:endonuclease activity"/>
    <property type="evidence" value="ECO:0007669"/>
    <property type="project" value="UniProtKB-KW"/>
</dbReference>
<evidence type="ECO:0000256" key="6">
    <source>
        <dbReference type="ARBA" id="ARBA00023268"/>
    </source>
</evidence>
<dbReference type="InterPro" id="IPR041588">
    <property type="entry name" value="Integrase_H2C2"/>
</dbReference>
<feature type="region of interest" description="Disordered" evidence="7">
    <location>
        <begin position="1849"/>
        <end position="1931"/>
    </location>
</feature>
<dbReference type="Gene3D" id="3.30.420.10">
    <property type="entry name" value="Ribonuclease H-like superfamily/Ribonuclease H"/>
    <property type="match status" value="1"/>
</dbReference>
<dbReference type="InterPro" id="IPR041577">
    <property type="entry name" value="RT_RNaseH_2"/>
</dbReference>
<dbReference type="EMBL" id="JAVRJZ010000390">
    <property type="protein sequence ID" value="KAK2702404.1"/>
    <property type="molecule type" value="Genomic_DNA"/>
</dbReference>
<feature type="region of interest" description="Disordered" evidence="7">
    <location>
        <begin position="1787"/>
        <end position="1809"/>
    </location>
</feature>
<feature type="compositionally biased region" description="Low complexity" evidence="7">
    <location>
        <begin position="1862"/>
        <end position="1874"/>
    </location>
</feature>
<feature type="compositionally biased region" description="Polar residues" evidence="7">
    <location>
        <begin position="271"/>
        <end position="281"/>
    </location>
</feature>
<comment type="caution">
    <text evidence="10">The sequence shown here is derived from an EMBL/GenBank/DDBJ whole genome shotgun (WGS) entry which is preliminary data.</text>
</comment>
<dbReference type="InterPro" id="IPR043128">
    <property type="entry name" value="Rev_trsase/Diguanyl_cyclase"/>
</dbReference>
<dbReference type="Pfam" id="PF17921">
    <property type="entry name" value="Integrase_H2C2"/>
    <property type="match status" value="1"/>
</dbReference>
<dbReference type="GO" id="GO:0003676">
    <property type="term" value="F:nucleic acid binding"/>
    <property type="evidence" value="ECO:0007669"/>
    <property type="project" value="InterPro"/>
</dbReference>
<dbReference type="GO" id="GO:0042575">
    <property type="term" value="C:DNA polymerase complex"/>
    <property type="evidence" value="ECO:0007669"/>
    <property type="project" value="UniProtKB-ARBA"/>
</dbReference>
<evidence type="ECO:0000256" key="7">
    <source>
        <dbReference type="SAM" id="MobiDB-lite"/>
    </source>
</evidence>
<dbReference type="Pfam" id="PF00078">
    <property type="entry name" value="RVT_1"/>
    <property type="match status" value="1"/>
</dbReference>
<keyword evidence="6" id="KW-0511">Multifunctional enzyme</keyword>
<dbReference type="GO" id="GO:0015074">
    <property type="term" value="P:DNA integration"/>
    <property type="evidence" value="ECO:0007669"/>
    <property type="project" value="InterPro"/>
</dbReference>
<keyword evidence="3" id="KW-0548">Nucleotidyltransferase</keyword>
<evidence type="ECO:0000256" key="5">
    <source>
        <dbReference type="ARBA" id="ARBA00022759"/>
    </source>
</evidence>
<dbReference type="InterPro" id="IPR001584">
    <property type="entry name" value="Integrase_cat-core"/>
</dbReference>
<dbReference type="PANTHER" id="PTHR37984">
    <property type="entry name" value="PROTEIN CBG26694"/>
    <property type="match status" value="1"/>
</dbReference>
<dbReference type="SUPFAM" id="SSF53098">
    <property type="entry name" value="Ribonuclease H-like"/>
    <property type="match status" value="1"/>
</dbReference>
<evidence type="ECO:0000256" key="2">
    <source>
        <dbReference type="ARBA" id="ARBA00022679"/>
    </source>
</evidence>
<dbReference type="FunFam" id="3.30.70.270:FF:000003">
    <property type="entry name" value="Transposon Ty3-G Gag-Pol polyprotein"/>
    <property type="match status" value="1"/>
</dbReference>
<dbReference type="CDD" id="cd01647">
    <property type="entry name" value="RT_LTR"/>
    <property type="match status" value="1"/>
</dbReference>
<feature type="region of interest" description="Disordered" evidence="7">
    <location>
        <begin position="237"/>
        <end position="321"/>
    </location>
</feature>
<dbReference type="InterPro" id="IPR000477">
    <property type="entry name" value="RT_dom"/>
</dbReference>